<evidence type="ECO:0000313" key="1">
    <source>
        <dbReference type="EMBL" id="KAH3687594.1"/>
    </source>
</evidence>
<gene>
    <name evidence="1" type="ORF">WICPIJ_001404</name>
</gene>
<dbReference type="AlphaFoldDB" id="A0A9P8QDU7"/>
<dbReference type="Proteomes" id="UP000774326">
    <property type="component" value="Unassembled WGS sequence"/>
</dbReference>
<proteinExistence type="predicted"/>
<organism evidence="1 2">
    <name type="scientific">Wickerhamomyces pijperi</name>
    <name type="common">Yeast</name>
    <name type="synonym">Pichia pijperi</name>
    <dbReference type="NCBI Taxonomy" id="599730"/>
    <lineage>
        <taxon>Eukaryota</taxon>
        <taxon>Fungi</taxon>
        <taxon>Dikarya</taxon>
        <taxon>Ascomycota</taxon>
        <taxon>Saccharomycotina</taxon>
        <taxon>Saccharomycetes</taxon>
        <taxon>Phaffomycetales</taxon>
        <taxon>Wickerhamomycetaceae</taxon>
        <taxon>Wickerhamomyces</taxon>
    </lineage>
</organism>
<comment type="caution">
    <text evidence="1">The sequence shown here is derived from an EMBL/GenBank/DDBJ whole genome shotgun (WGS) entry which is preliminary data.</text>
</comment>
<keyword evidence="2" id="KW-1185">Reference proteome</keyword>
<name>A0A9P8QDU7_WICPI</name>
<dbReference type="EMBL" id="JAEUBG010000721">
    <property type="protein sequence ID" value="KAH3687594.1"/>
    <property type="molecule type" value="Genomic_DNA"/>
</dbReference>
<sequence>MPMRRSLGRDLTIWKERFMFWAKVFDSDWTSEMFVTLNDLNSEMKLSLSLWEISGDSDKILSNEMGSELVDEGTTDDFLRCLIGTVLFNRSDLILLGRPNNG</sequence>
<reference evidence="1" key="1">
    <citation type="journal article" date="2021" name="Open Biol.">
        <title>Shared evolutionary footprints suggest mitochondrial oxidative damage underlies multiple complex I losses in fungi.</title>
        <authorList>
            <person name="Schikora-Tamarit M.A."/>
            <person name="Marcet-Houben M."/>
            <person name="Nosek J."/>
            <person name="Gabaldon T."/>
        </authorList>
    </citation>
    <scope>NUCLEOTIDE SEQUENCE</scope>
    <source>
        <strain evidence="1">CBS2887</strain>
    </source>
</reference>
<protein>
    <submittedName>
        <fullName evidence="1">Uncharacterized protein</fullName>
    </submittedName>
</protein>
<evidence type="ECO:0000313" key="2">
    <source>
        <dbReference type="Proteomes" id="UP000774326"/>
    </source>
</evidence>
<reference evidence="1" key="2">
    <citation type="submission" date="2021-01" db="EMBL/GenBank/DDBJ databases">
        <authorList>
            <person name="Schikora-Tamarit M.A."/>
        </authorList>
    </citation>
    <scope>NUCLEOTIDE SEQUENCE</scope>
    <source>
        <strain evidence="1">CBS2887</strain>
    </source>
</reference>
<accession>A0A9P8QDU7</accession>